<dbReference type="EMBL" id="MU167237">
    <property type="protein sequence ID" value="KAG0148453.1"/>
    <property type="molecule type" value="Genomic_DNA"/>
</dbReference>
<gene>
    <name evidence="1" type="ORF">CROQUDRAFT_412297</name>
</gene>
<evidence type="ECO:0000313" key="1">
    <source>
        <dbReference type="EMBL" id="KAG0148453.1"/>
    </source>
</evidence>
<sequence>MSYQVKRILQARLGCTVLASSKYYYNHTQVEVATTAPLKLNRESVSNRQNVHSPLPLFGCDGSVWVKGFGGGGERGRGVEERERKKKILNSSHPKFPMALFKSRIYLISSFRWFGLKSDSPHRGDKPCHHHHQSGLHSFQRFTFHPTTCHAHHIHSSQPTSSTQI</sequence>
<name>A0A9P6NLY5_9BASI</name>
<proteinExistence type="predicted"/>
<dbReference type="Proteomes" id="UP000886653">
    <property type="component" value="Unassembled WGS sequence"/>
</dbReference>
<protein>
    <submittedName>
        <fullName evidence="1">Uncharacterized protein</fullName>
    </submittedName>
</protein>
<comment type="caution">
    <text evidence="1">The sequence shown here is derived from an EMBL/GenBank/DDBJ whole genome shotgun (WGS) entry which is preliminary data.</text>
</comment>
<organism evidence="1 2">
    <name type="scientific">Cronartium quercuum f. sp. fusiforme G11</name>
    <dbReference type="NCBI Taxonomy" id="708437"/>
    <lineage>
        <taxon>Eukaryota</taxon>
        <taxon>Fungi</taxon>
        <taxon>Dikarya</taxon>
        <taxon>Basidiomycota</taxon>
        <taxon>Pucciniomycotina</taxon>
        <taxon>Pucciniomycetes</taxon>
        <taxon>Pucciniales</taxon>
        <taxon>Coleosporiaceae</taxon>
        <taxon>Cronartium</taxon>
    </lineage>
</organism>
<keyword evidence="2" id="KW-1185">Reference proteome</keyword>
<accession>A0A9P6NLY5</accession>
<reference evidence="1" key="1">
    <citation type="submission" date="2013-11" db="EMBL/GenBank/DDBJ databases">
        <title>Genome sequence of the fusiform rust pathogen reveals effectors for host alternation and coevolution with pine.</title>
        <authorList>
            <consortium name="DOE Joint Genome Institute"/>
            <person name="Smith K."/>
            <person name="Pendleton A."/>
            <person name="Kubisiak T."/>
            <person name="Anderson C."/>
            <person name="Salamov A."/>
            <person name="Aerts A."/>
            <person name="Riley R."/>
            <person name="Clum A."/>
            <person name="Lindquist E."/>
            <person name="Ence D."/>
            <person name="Campbell M."/>
            <person name="Kronenberg Z."/>
            <person name="Feau N."/>
            <person name="Dhillon B."/>
            <person name="Hamelin R."/>
            <person name="Burleigh J."/>
            <person name="Smith J."/>
            <person name="Yandell M."/>
            <person name="Nelson C."/>
            <person name="Grigoriev I."/>
            <person name="Davis J."/>
        </authorList>
    </citation>
    <scope>NUCLEOTIDE SEQUENCE</scope>
    <source>
        <strain evidence="1">G11</strain>
    </source>
</reference>
<dbReference type="AlphaFoldDB" id="A0A9P6NLY5"/>
<evidence type="ECO:0000313" key="2">
    <source>
        <dbReference type="Proteomes" id="UP000886653"/>
    </source>
</evidence>